<reference evidence="1 2" key="1">
    <citation type="journal article" date="2015" name="Biol. Direct">
        <title>Babela massiliensis, a representative of a widespread bacterial phylum with unusual adaptations to parasitism in amoebae.</title>
        <authorList>
            <person name="Pagnier I."/>
            <person name="Yutin N."/>
            <person name="Croce O."/>
            <person name="Makarova K.S."/>
            <person name="Wolf Y.I."/>
            <person name="Benamar S."/>
            <person name="Raoult D."/>
            <person name="Koonin E.V."/>
            <person name="La Scola B."/>
        </authorList>
    </citation>
    <scope>NUCLEOTIDE SEQUENCE [LARGE SCALE GENOMIC DNA]</scope>
    <source>
        <strain evidence="2">BABL1</strain>
    </source>
</reference>
<accession>V6DGA9</accession>
<dbReference type="eggNOG" id="COG0457">
    <property type="taxonomic scope" value="Bacteria"/>
</dbReference>
<protein>
    <submittedName>
        <fullName evidence="1">Sulfotransferase family protein</fullName>
    </submittedName>
</protein>
<name>V6DGA9_9BACT</name>
<dbReference type="Proteomes" id="UP000018769">
    <property type="component" value="Chromosome I"/>
</dbReference>
<dbReference type="InterPro" id="IPR027417">
    <property type="entry name" value="P-loop_NTPase"/>
</dbReference>
<proteinExistence type="predicted"/>
<gene>
    <name evidence="1" type="ORF">BABL1_gene_378</name>
</gene>
<sequence>MNFNSLSIYLFLLFYFNTLKANDSLFFVTTIPKCGSHLIIKCLNLITKKHPMFIGDYFTVDQIMPFVNFPSDKFAWGHFMYSDDINSFFKKYNFKKFLIYRDPRDWLVSYVCWYSRPGENMFNNTLTNFAQKLDLLLQSDILKVYEKYIEWMNDNQCCCIKFEDLVGPQGGSTKEQQISSIKVIGSHIGYNLSDSEAQNIADKLWGNTLTFREGKKGSWIRYFSPQNITLMKKLGNDLLIRLGYEQSLRW</sequence>
<dbReference type="GO" id="GO:0008146">
    <property type="term" value="F:sulfotransferase activity"/>
    <property type="evidence" value="ECO:0007669"/>
    <property type="project" value="InterPro"/>
</dbReference>
<dbReference type="Gene3D" id="3.40.50.300">
    <property type="entry name" value="P-loop containing nucleotide triphosphate hydrolases"/>
    <property type="match status" value="1"/>
</dbReference>
<dbReference type="AlphaFoldDB" id="V6DGA9"/>
<evidence type="ECO:0000313" key="1">
    <source>
        <dbReference type="EMBL" id="CDK30637.1"/>
    </source>
</evidence>
<evidence type="ECO:0000313" key="2">
    <source>
        <dbReference type="Proteomes" id="UP000018769"/>
    </source>
</evidence>
<dbReference type="KEGG" id="dpb:BABL1_gene_378"/>
<dbReference type="STRING" id="673862.BABL1_gene_378"/>
<dbReference type="HOGENOM" id="CLU_1114096_0_0_7"/>
<dbReference type="SUPFAM" id="SSF52540">
    <property type="entry name" value="P-loop containing nucleoside triphosphate hydrolases"/>
    <property type="match status" value="1"/>
</dbReference>
<keyword evidence="2" id="KW-1185">Reference proteome</keyword>
<keyword evidence="1" id="KW-0808">Transferase</keyword>
<dbReference type="EMBL" id="HG793133">
    <property type="protein sequence ID" value="CDK30637.1"/>
    <property type="molecule type" value="Genomic_DNA"/>
</dbReference>
<dbReference type="OrthoDB" id="570215at2"/>
<dbReference type="RefSeq" id="WP_023792086.1">
    <property type="nucleotide sequence ID" value="NC_023003.1"/>
</dbReference>
<organism evidence="1 2">
    <name type="scientific">Candidatus Babela massiliensis</name>
    <dbReference type="NCBI Taxonomy" id="673862"/>
    <lineage>
        <taxon>Bacteria</taxon>
        <taxon>Candidatus Babelota</taxon>
        <taxon>Candidatus Babeliae</taxon>
        <taxon>Candidatus Babeliales</taxon>
        <taxon>Candidatus Babeliaceae</taxon>
        <taxon>Candidatus Babela</taxon>
    </lineage>
</organism>